<organism evidence="1 2">
    <name type="scientific">Paraburkholderia phymatum</name>
    <dbReference type="NCBI Taxonomy" id="148447"/>
    <lineage>
        <taxon>Bacteria</taxon>
        <taxon>Pseudomonadati</taxon>
        <taxon>Pseudomonadota</taxon>
        <taxon>Betaproteobacteria</taxon>
        <taxon>Burkholderiales</taxon>
        <taxon>Burkholderiaceae</taxon>
        <taxon>Paraburkholderia</taxon>
    </lineage>
</organism>
<comment type="caution">
    <text evidence="1">The sequence shown here is derived from an EMBL/GenBank/DDBJ whole genome shotgun (WGS) entry which is preliminary data.</text>
</comment>
<sequence>MNSPRSHRTQADVRRSAWPGWIWSVPLAAFGVAGWLGIRALVHDGEMVTVTFDNAYGMKPDDTIVTLRGVKVGDVSDISLAPDGRHVEAKLRIDHAEKQYLRSGTKFFLRGAQADFSDPSSMKALLSGPEIVMEPGPGKPEVRFDGGDRRPALTPQHGPVVTYVVRFGGAAGELRNGADVELRGFHVGTVTSVRLSYDAGTGALTTPVQIALDPSQLGIVGVPPPANGDWRPLVDGMMKRLVAEGLRARLSQDPPFVGPRKVSLDFATGASGATLAADNGIPVIPSVASADFDAIASGANDVIRKIDALPIKETGEEVRSIAARVSALSSSPQIRDSLAHIDRAVTQIDRTLHQVSPQIGPLVAQLRETANAADHTVAAANHTLGGDASSQNDLPAALRELTDTARSVRALADYLDRHPEALVHGRHEENP</sequence>
<dbReference type="Proteomes" id="UP001558850">
    <property type="component" value="Unassembled WGS sequence"/>
</dbReference>
<reference evidence="1" key="1">
    <citation type="submission" date="2024-07" db="EMBL/GenBank/DDBJ databases">
        <title>A survey of Mimosa microsymbionts across Brazilian biomes reveals a high diversity of Paraburkholderia nodulating endemic species, but also that Cupriavidus is common as a symbiont of widespread species.</title>
        <authorList>
            <person name="Rouws L."/>
            <person name="Barauna A."/>
            <person name="Beukes C."/>
            <person name="Rouws J.R.C."/>
            <person name="De Faria S.M."/>
            <person name="Gross E."/>
            <person name="Bueno Dos Reis Junior F."/>
            <person name="Simon M.F."/>
            <person name="Maluk M."/>
            <person name="Odee D.W."/>
            <person name="Kenicer G."/>
            <person name="Young J.P.W."/>
            <person name="Reis V.M."/>
            <person name="Zilli J."/>
            <person name="James E.K."/>
        </authorList>
    </citation>
    <scope>NUCLEOTIDE SEQUENCE</scope>
    <source>
        <strain evidence="1">EG181B</strain>
    </source>
</reference>
<proteinExistence type="predicted"/>
<name>A0ACC6UAD7_9BURK</name>
<evidence type="ECO:0000313" key="2">
    <source>
        <dbReference type="Proteomes" id="UP001558850"/>
    </source>
</evidence>
<keyword evidence="2" id="KW-1185">Reference proteome</keyword>
<protein>
    <submittedName>
        <fullName evidence="1">MlaD family protein</fullName>
    </submittedName>
</protein>
<accession>A0ACC6UAD7</accession>
<evidence type="ECO:0000313" key="1">
    <source>
        <dbReference type="EMBL" id="MEX3936658.1"/>
    </source>
</evidence>
<dbReference type="EMBL" id="JBFRCH010000035">
    <property type="protein sequence ID" value="MEX3936658.1"/>
    <property type="molecule type" value="Genomic_DNA"/>
</dbReference>
<gene>
    <name evidence="1" type="ORF">AB4Y32_33625</name>
</gene>